<name>A0A9W6VCS4_9PSEU</name>
<comment type="caution">
    <text evidence="1">The sequence shown here is derived from an EMBL/GenBank/DDBJ whole genome shotgun (WGS) entry which is preliminary data.</text>
</comment>
<gene>
    <name evidence="1" type="ORF">Aglo03_60850</name>
</gene>
<keyword evidence="2" id="KW-1185">Reference proteome</keyword>
<proteinExistence type="predicted"/>
<reference evidence="1" key="1">
    <citation type="submission" date="2023-02" db="EMBL/GenBank/DDBJ databases">
        <title>Actinokineospora globicatena NBRC 15670.</title>
        <authorList>
            <person name="Ichikawa N."/>
            <person name="Sato H."/>
            <person name="Tonouchi N."/>
        </authorList>
    </citation>
    <scope>NUCLEOTIDE SEQUENCE</scope>
    <source>
        <strain evidence="1">NBRC 15670</strain>
    </source>
</reference>
<dbReference type="Proteomes" id="UP001165042">
    <property type="component" value="Unassembled WGS sequence"/>
</dbReference>
<dbReference type="AlphaFoldDB" id="A0A9W6VCS4"/>
<accession>A0A9W6VCS4</accession>
<dbReference type="EMBL" id="BSSD01000013">
    <property type="protein sequence ID" value="GLW95269.1"/>
    <property type="molecule type" value="Genomic_DNA"/>
</dbReference>
<organism evidence="1 2">
    <name type="scientific">Actinokineospora globicatena</name>
    <dbReference type="NCBI Taxonomy" id="103729"/>
    <lineage>
        <taxon>Bacteria</taxon>
        <taxon>Bacillati</taxon>
        <taxon>Actinomycetota</taxon>
        <taxon>Actinomycetes</taxon>
        <taxon>Pseudonocardiales</taxon>
        <taxon>Pseudonocardiaceae</taxon>
        <taxon>Actinokineospora</taxon>
    </lineage>
</organism>
<evidence type="ECO:0000313" key="1">
    <source>
        <dbReference type="EMBL" id="GLW95269.1"/>
    </source>
</evidence>
<evidence type="ECO:0000313" key="2">
    <source>
        <dbReference type="Proteomes" id="UP001165042"/>
    </source>
</evidence>
<sequence length="54" mass="5068">MGMGVGDRESGVVDGGGVGRWSGGLAPEGLLRGGAGDVGCVVRVVAGGGVRDVG</sequence>
<protein>
    <submittedName>
        <fullName evidence="1">Uncharacterized protein</fullName>
    </submittedName>
</protein>